<keyword evidence="1" id="KW-1133">Transmembrane helix</keyword>
<feature type="non-terminal residue" evidence="2">
    <location>
        <position position="89"/>
    </location>
</feature>
<evidence type="ECO:0000256" key="1">
    <source>
        <dbReference type="SAM" id="Phobius"/>
    </source>
</evidence>
<keyword evidence="1" id="KW-0472">Membrane</keyword>
<dbReference type="EMBL" id="HAEE01007782">
    <property type="protein sequence ID" value="SBR27832.1"/>
    <property type="molecule type" value="Transcribed_RNA"/>
</dbReference>
<organism evidence="2">
    <name type="scientific">Nothobranchius kuhntae</name>
    <name type="common">Beira killifish</name>
    <dbReference type="NCBI Taxonomy" id="321403"/>
    <lineage>
        <taxon>Eukaryota</taxon>
        <taxon>Metazoa</taxon>
        <taxon>Chordata</taxon>
        <taxon>Craniata</taxon>
        <taxon>Vertebrata</taxon>
        <taxon>Euteleostomi</taxon>
        <taxon>Actinopterygii</taxon>
        <taxon>Neopterygii</taxon>
        <taxon>Teleostei</taxon>
        <taxon>Neoteleostei</taxon>
        <taxon>Acanthomorphata</taxon>
        <taxon>Ovalentaria</taxon>
        <taxon>Atherinomorphae</taxon>
        <taxon>Cyprinodontiformes</taxon>
        <taxon>Nothobranchiidae</taxon>
        <taxon>Nothobranchius</taxon>
    </lineage>
</organism>
<dbReference type="AlphaFoldDB" id="A0A1A8K6C2"/>
<feature type="transmembrane region" description="Helical" evidence="1">
    <location>
        <begin position="26"/>
        <end position="45"/>
    </location>
</feature>
<reference evidence="2" key="2">
    <citation type="submission" date="2016-06" db="EMBL/GenBank/DDBJ databases">
        <title>The genome of a short-lived fish provides insights into sex chromosome evolution and the genetic control of aging.</title>
        <authorList>
            <person name="Reichwald K."/>
            <person name="Felder M."/>
            <person name="Petzold A."/>
            <person name="Koch P."/>
            <person name="Groth M."/>
            <person name="Platzer M."/>
        </authorList>
    </citation>
    <scope>NUCLEOTIDE SEQUENCE</scope>
    <source>
        <tissue evidence="2">Brain</tissue>
    </source>
</reference>
<sequence>RQLHLHQTGYNERSAVADQRSDDFRFVTKIFTMLLSVFLMLFWSFQRGRSQPSAVEAEWILQPDLKGDSYSEKILMSGFCWWTSELWEA</sequence>
<protein>
    <submittedName>
        <fullName evidence="2">Si:ch211-117m20.4</fullName>
    </submittedName>
</protein>
<name>A0A1A8K6C2_NOTKU</name>
<proteinExistence type="predicted"/>
<feature type="non-terminal residue" evidence="2">
    <location>
        <position position="1"/>
    </location>
</feature>
<gene>
    <name evidence="2" type="primary">SI:CH211-117M20.4</name>
</gene>
<reference evidence="2" key="1">
    <citation type="submission" date="2016-05" db="EMBL/GenBank/DDBJ databases">
        <authorList>
            <person name="Lavstsen T."/>
            <person name="Jespersen J.S."/>
        </authorList>
    </citation>
    <scope>NUCLEOTIDE SEQUENCE</scope>
    <source>
        <tissue evidence="2">Brain</tissue>
    </source>
</reference>
<evidence type="ECO:0000313" key="2">
    <source>
        <dbReference type="EMBL" id="SBR27832.1"/>
    </source>
</evidence>
<accession>A0A1A8K6C2</accession>
<keyword evidence="1" id="KW-0812">Transmembrane</keyword>